<dbReference type="Gene3D" id="2.40.100.10">
    <property type="entry name" value="Cyclophilin-like"/>
    <property type="match status" value="2"/>
</dbReference>
<feature type="domain" description="Carboxyltransferase" evidence="5">
    <location>
        <begin position="11"/>
        <end position="221"/>
    </location>
</feature>
<evidence type="ECO:0000313" key="7">
    <source>
        <dbReference type="EMBL" id="RKT79733.1"/>
    </source>
</evidence>
<dbReference type="RefSeq" id="WP_245963699.1">
    <property type="nucleotide sequence ID" value="NZ_RBXT01000001.1"/>
</dbReference>
<keyword evidence="8" id="KW-1185">Reference proteome</keyword>
<organism evidence="7 8">
    <name type="scientific">Terracoccus luteus</name>
    <dbReference type="NCBI Taxonomy" id="53356"/>
    <lineage>
        <taxon>Bacteria</taxon>
        <taxon>Bacillati</taxon>
        <taxon>Actinomycetota</taxon>
        <taxon>Actinomycetes</taxon>
        <taxon>Micrococcales</taxon>
        <taxon>Intrasporangiaceae</taxon>
        <taxon>Terracoccus</taxon>
    </lineage>
</organism>
<dbReference type="InterPro" id="IPR003778">
    <property type="entry name" value="CT_A_B"/>
</dbReference>
<dbReference type="SMART" id="SM00797">
    <property type="entry name" value="AHS2"/>
    <property type="match status" value="1"/>
</dbReference>
<dbReference type="Pfam" id="PF02682">
    <property type="entry name" value="CT_C_D"/>
    <property type="match status" value="1"/>
</dbReference>
<protein>
    <submittedName>
        <fullName evidence="7">KipI family sensor histidine kinase inhibitor</fullName>
    </submittedName>
</protein>
<evidence type="ECO:0000313" key="8">
    <source>
        <dbReference type="Proteomes" id="UP000278440"/>
    </source>
</evidence>
<dbReference type="InterPro" id="IPR052708">
    <property type="entry name" value="PxpC"/>
</dbReference>
<evidence type="ECO:0000259" key="5">
    <source>
        <dbReference type="SMART" id="SM00796"/>
    </source>
</evidence>
<dbReference type="EMBL" id="RBXT01000001">
    <property type="protein sequence ID" value="RKT79733.1"/>
    <property type="molecule type" value="Genomic_DNA"/>
</dbReference>
<dbReference type="AlphaFoldDB" id="A0A495Y3L9"/>
<evidence type="ECO:0000256" key="3">
    <source>
        <dbReference type="ARBA" id="ARBA00022840"/>
    </source>
</evidence>
<keyword evidence="3" id="KW-0067">ATP-binding</keyword>
<reference evidence="7 8" key="1">
    <citation type="submission" date="2018-10" db="EMBL/GenBank/DDBJ databases">
        <title>Sequencing the genomes of 1000 actinobacteria strains.</title>
        <authorList>
            <person name="Klenk H.-P."/>
        </authorList>
    </citation>
    <scope>NUCLEOTIDE SEQUENCE [LARGE SCALE GENOMIC DNA]</scope>
    <source>
        <strain evidence="7 8">DSM 44267</strain>
    </source>
</reference>
<dbReference type="PANTHER" id="PTHR43309">
    <property type="entry name" value="5-OXOPROLINASE SUBUNIT C"/>
    <property type="match status" value="1"/>
</dbReference>
<dbReference type="SUPFAM" id="SSF50891">
    <property type="entry name" value="Cyclophilin-like"/>
    <property type="match status" value="2"/>
</dbReference>
<dbReference type="SMART" id="SM00796">
    <property type="entry name" value="AHS1"/>
    <property type="match status" value="1"/>
</dbReference>
<keyword evidence="2" id="KW-0378">Hydrolase</keyword>
<keyword evidence="1" id="KW-0547">Nucleotide-binding</keyword>
<dbReference type="InterPro" id="IPR003833">
    <property type="entry name" value="CT_C_D"/>
</dbReference>
<dbReference type="GO" id="GO:0005524">
    <property type="term" value="F:ATP binding"/>
    <property type="evidence" value="ECO:0007669"/>
    <property type="project" value="UniProtKB-KW"/>
</dbReference>
<dbReference type="PANTHER" id="PTHR43309:SF3">
    <property type="entry name" value="5-OXOPROLINASE SUBUNIT C"/>
    <property type="match status" value="1"/>
</dbReference>
<feature type="region of interest" description="Disordered" evidence="4">
    <location>
        <begin position="237"/>
        <end position="262"/>
    </location>
</feature>
<evidence type="ECO:0000256" key="1">
    <source>
        <dbReference type="ARBA" id="ARBA00022741"/>
    </source>
</evidence>
<dbReference type="NCBIfam" id="TIGR00724">
    <property type="entry name" value="urea_amlyse_rel"/>
    <property type="match status" value="1"/>
</dbReference>
<dbReference type="GO" id="GO:0016787">
    <property type="term" value="F:hydrolase activity"/>
    <property type="evidence" value="ECO:0007669"/>
    <property type="project" value="UniProtKB-KW"/>
</dbReference>
<gene>
    <name evidence="7" type="ORF">DFJ68_3211</name>
</gene>
<evidence type="ECO:0000259" key="6">
    <source>
        <dbReference type="SMART" id="SM00797"/>
    </source>
</evidence>
<evidence type="ECO:0000256" key="2">
    <source>
        <dbReference type="ARBA" id="ARBA00022801"/>
    </source>
</evidence>
<name>A0A495Y3L9_9MICO</name>
<proteinExistence type="predicted"/>
<feature type="domain" description="Carboxyltransferase" evidence="6">
    <location>
        <begin position="286"/>
        <end position="560"/>
    </location>
</feature>
<dbReference type="InterPro" id="IPR029000">
    <property type="entry name" value="Cyclophilin-like_dom_sf"/>
</dbReference>
<dbReference type="Proteomes" id="UP000278440">
    <property type="component" value="Unassembled WGS sequence"/>
</dbReference>
<dbReference type="Pfam" id="PF02626">
    <property type="entry name" value="CT_A_B"/>
    <property type="match status" value="1"/>
</dbReference>
<evidence type="ECO:0000256" key="4">
    <source>
        <dbReference type="SAM" id="MobiDB-lite"/>
    </source>
</evidence>
<accession>A0A495Y3L9</accession>
<dbReference type="Gene3D" id="3.30.1360.40">
    <property type="match status" value="1"/>
</dbReference>
<sequence>MSASTTGRATPRLLDVGLGAVLVELGDIDEVLPLDARVQALVVERVPPWDTVVDVVPGARTLLVTVGTSDGAPPTGALVGIRSALLELATGGMGATMGEPVVTRHDHAAVEIEVVYDGPDLQDVAVATGLAVDEVVAAHQATPWRVAFGGFAPGFAYLVGGDPRLRVPRRARPRPTVPAGSVGLAGEFSGVYPRSSPGGWQLVGRTDAVLWDLERDPPALLAPGTVVRFVARGARVGRDPREDRPTPGATATTADRHAPDPRLGLEVVDPGPLTFVQDLGRPGLARLGVSGSGALDRAAHRLGNRLVGQPEDRAGLEVLLGGLVVRAVGDLTVAVTGAAAQALVDGRPAPHAAPFELRDGSVLRLAAPARGLRTHVCVRGGIDVDPVLGSRSTDVLSGVGPPPVGRGDRLPVGPAPTTFPTVDAAVVAPAPADASLRLLPGPRLDWLGDPDALAGPTVVWRVSPDSNRVALRLAGGPLRRAPAVEGVELPTEGLVAGAVQLPPGGEPVLFLRDHPVTGGYPVVAVVHPDDLDAAAFLRPGDEVRLRWVQPSPHRLRQGPAG</sequence>
<comment type="caution">
    <text evidence="7">The sequence shown here is derived from an EMBL/GenBank/DDBJ whole genome shotgun (WGS) entry which is preliminary data.</text>
</comment>